<name>A0ABD1Q315_9LAMI</name>
<dbReference type="EMBL" id="JBFOLK010000012">
    <property type="protein sequence ID" value="KAL2470571.1"/>
    <property type="molecule type" value="Genomic_DNA"/>
</dbReference>
<dbReference type="InterPro" id="IPR036412">
    <property type="entry name" value="HAD-like_sf"/>
</dbReference>
<dbReference type="Pfam" id="PF03767">
    <property type="entry name" value="Acid_phosphat_B"/>
    <property type="match status" value="1"/>
</dbReference>
<evidence type="ECO:0000313" key="7">
    <source>
        <dbReference type="EMBL" id="KAL2470571.1"/>
    </source>
</evidence>
<dbReference type="AlphaFoldDB" id="A0ABD1Q315"/>
<sequence>MMMTSGEAVKYKSSMDAFSQIIKNEGTKSLFKGAGANILRAVAGAGVLAGYDKLQVVVFGKKYGSGGGGVSDWNILNHRKKNNVVSGSGLKTYCESWRINVEVNNIREFEVVPQECIGYIGKYMSSSQYKADCERAIEECQVFLSSCCNSLKCVDGKDAWIFDVDDTLLSTLPYFKTHGFGGKKLNITSLEGWMEKRKAPALDSTLGLFNEIKGRGYKIFLISTRRESLRDATVENLIKVGYHGWSRLILRDLNDENKRVQHYKAEARKKLVNEGYNIWGIIGDQWSSFDGNPTAKRTFKLPNSLYYVS</sequence>
<evidence type="ECO:0000256" key="2">
    <source>
        <dbReference type="ARBA" id="ARBA00022692"/>
    </source>
</evidence>
<dbReference type="Gene3D" id="1.50.40.10">
    <property type="entry name" value="Mitochondrial carrier domain"/>
    <property type="match status" value="1"/>
</dbReference>
<dbReference type="InterPro" id="IPR023395">
    <property type="entry name" value="MCP_dom_sf"/>
</dbReference>
<keyword evidence="2 5" id="KW-0812">Transmembrane</keyword>
<protein>
    <submittedName>
        <fullName evidence="7">HAD superfamily</fullName>
    </submittedName>
</protein>
<feature type="repeat" description="Solcar" evidence="5">
    <location>
        <begin position="1"/>
        <end position="57"/>
    </location>
</feature>
<proteinExistence type="inferred from homology"/>
<dbReference type="Pfam" id="PF00153">
    <property type="entry name" value="Mito_carr"/>
    <property type="match status" value="1"/>
</dbReference>
<dbReference type="NCBIfam" id="TIGR01675">
    <property type="entry name" value="plant-AP"/>
    <property type="match status" value="1"/>
</dbReference>
<dbReference type="Gene3D" id="3.40.50.1000">
    <property type="entry name" value="HAD superfamily/HAD-like"/>
    <property type="match status" value="1"/>
</dbReference>
<keyword evidence="6" id="KW-0813">Transport</keyword>
<evidence type="ECO:0000313" key="8">
    <source>
        <dbReference type="Proteomes" id="UP001604336"/>
    </source>
</evidence>
<comment type="caution">
    <text evidence="7">The sequence shown here is derived from an EMBL/GenBank/DDBJ whole genome shotgun (WGS) entry which is preliminary data.</text>
</comment>
<keyword evidence="3" id="KW-0732">Signal</keyword>
<keyword evidence="4 5" id="KW-0472">Membrane</keyword>
<dbReference type="InterPro" id="IPR018108">
    <property type="entry name" value="MCP_transmembrane"/>
</dbReference>
<dbReference type="PANTHER" id="PTHR31284:SF57">
    <property type="entry name" value="ACID PHOSPHATASE"/>
    <property type="match status" value="1"/>
</dbReference>
<dbReference type="SUPFAM" id="SSF56784">
    <property type="entry name" value="HAD-like"/>
    <property type="match status" value="1"/>
</dbReference>
<gene>
    <name evidence="7" type="ORF">Adt_38707</name>
</gene>
<dbReference type="GO" id="GO:0016020">
    <property type="term" value="C:membrane"/>
    <property type="evidence" value="ECO:0007669"/>
    <property type="project" value="UniProtKB-SubCell"/>
</dbReference>
<evidence type="ECO:0000256" key="6">
    <source>
        <dbReference type="RuleBase" id="RU000488"/>
    </source>
</evidence>
<accession>A0ABD1Q315</accession>
<evidence type="ECO:0000256" key="5">
    <source>
        <dbReference type="PROSITE-ProRule" id="PRU00282"/>
    </source>
</evidence>
<organism evidence="7 8">
    <name type="scientific">Abeliophyllum distichum</name>
    <dbReference type="NCBI Taxonomy" id="126358"/>
    <lineage>
        <taxon>Eukaryota</taxon>
        <taxon>Viridiplantae</taxon>
        <taxon>Streptophyta</taxon>
        <taxon>Embryophyta</taxon>
        <taxon>Tracheophyta</taxon>
        <taxon>Spermatophyta</taxon>
        <taxon>Magnoliopsida</taxon>
        <taxon>eudicotyledons</taxon>
        <taxon>Gunneridae</taxon>
        <taxon>Pentapetalae</taxon>
        <taxon>asterids</taxon>
        <taxon>lamiids</taxon>
        <taxon>Lamiales</taxon>
        <taxon>Oleaceae</taxon>
        <taxon>Forsythieae</taxon>
        <taxon>Abeliophyllum</taxon>
    </lineage>
</organism>
<dbReference type="FunFam" id="3.40.50.1000:FF:000189">
    <property type="entry name" value="Vegetative storage protein 1"/>
    <property type="match status" value="1"/>
</dbReference>
<dbReference type="InterPro" id="IPR010028">
    <property type="entry name" value="Acid_phosphatase_pln"/>
</dbReference>
<dbReference type="PROSITE" id="PS50920">
    <property type="entry name" value="SOLCAR"/>
    <property type="match status" value="1"/>
</dbReference>
<comment type="subcellular location">
    <subcellularLocation>
        <location evidence="1">Membrane</location>
        <topology evidence="1">Multi-pass membrane protein</topology>
    </subcellularLocation>
</comment>
<dbReference type="InterPro" id="IPR023214">
    <property type="entry name" value="HAD_sf"/>
</dbReference>
<dbReference type="SUPFAM" id="SSF103506">
    <property type="entry name" value="Mitochondrial carrier"/>
    <property type="match status" value="1"/>
</dbReference>
<comment type="similarity">
    <text evidence="6">Belongs to the mitochondrial carrier (TC 2.A.29) family.</text>
</comment>
<reference evidence="8" key="1">
    <citation type="submission" date="2024-07" db="EMBL/GenBank/DDBJ databases">
        <title>Two chromosome-level genome assemblies of Korean endemic species Abeliophyllum distichum and Forsythia ovata (Oleaceae).</title>
        <authorList>
            <person name="Jang H."/>
        </authorList>
    </citation>
    <scope>NUCLEOTIDE SEQUENCE [LARGE SCALE GENOMIC DNA]</scope>
</reference>
<dbReference type="PANTHER" id="PTHR31284">
    <property type="entry name" value="ACID PHOSPHATASE-LIKE PROTEIN"/>
    <property type="match status" value="1"/>
</dbReference>
<keyword evidence="8" id="KW-1185">Reference proteome</keyword>
<dbReference type="InterPro" id="IPR005519">
    <property type="entry name" value="Acid_phosphat_B-like"/>
</dbReference>
<evidence type="ECO:0000256" key="4">
    <source>
        <dbReference type="ARBA" id="ARBA00023136"/>
    </source>
</evidence>
<dbReference type="CDD" id="cd07535">
    <property type="entry name" value="HAD_VSP"/>
    <property type="match status" value="1"/>
</dbReference>
<dbReference type="Proteomes" id="UP001604336">
    <property type="component" value="Unassembled WGS sequence"/>
</dbReference>
<evidence type="ECO:0000256" key="3">
    <source>
        <dbReference type="ARBA" id="ARBA00022729"/>
    </source>
</evidence>
<evidence type="ECO:0000256" key="1">
    <source>
        <dbReference type="ARBA" id="ARBA00004141"/>
    </source>
</evidence>